<dbReference type="PANTHER" id="PTHR14493">
    <property type="entry name" value="UNKEMPT FAMILY MEMBER"/>
    <property type="match status" value="1"/>
</dbReference>
<keyword evidence="5" id="KW-0238">DNA-binding</keyword>
<proteinExistence type="predicted"/>
<keyword evidence="10" id="KW-1185">Reference proteome</keyword>
<dbReference type="EMBL" id="JACEFO010002379">
    <property type="protein sequence ID" value="KAF8663232.1"/>
    <property type="molecule type" value="Genomic_DNA"/>
</dbReference>
<name>A0A835AKN7_9POAL</name>
<dbReference type="AlphaFoldDB" id="A0A835AKN7"/>
<protein>
    <recommendedName>
        <fullName evidence="8">C3H1-type domain-containing protein</fullName>
    </recommendedName>
</protein>
<dbReference type="InterPro" id="IPR057444">
    <property type="entry name" value="Znf-CCCH_AtC3H23-like"/>
</dbReference>
<keyword evidence="1 6" id="KW-0479">Metal-binding</keyword>
<evidence type="ECO:0000256" key="2">
    <source>
        <dbReference type="ARBA" id="ARBA00022737"/>
    </source>
</evidence>
<feature type="region of interest" description="Disordered" evidence="7">
    <location>
        <begin position="1"/>
        <end position="105"/>
    </location>
</feature>
<feature type="region of interest" description="Disordered" evidence="7">
    <location>
        <begin position="401"/>
        <end position="433"/>
    </location>
</feature>
<evidence type="ECO:0000256" key="4">
    <source>
        <dbReference type="ARBA" id="ARBA00022833"/>
    </source>
</evidence>
<comment type="caution">
    <text evidence="9">The sequence shown here is derived from an EMBL/GenBank/DDBJ whole genome shotgun (WGS) entry which is preliminary data.</text>
</comment>
<feature type="compositionally biased region" description="Low complexity" evidence="7">
    <location>
        <begin position="401"/>
        <end position="410"/>
    </location>
</feature>
<reference evidence="9" key="1">
    <citation type="submission" date="2020-07" db="EMBL/GenBank/DDBJ databases">
        <title>Genome sequence and genetic diversity analysis of an under-domesticated orphan crop, white fonio (Digitaria exilis).</title>
        <authorList>
            <person name="Bennetzen J.L."/>
            <person name="Chen S."/>
            <person name="Ma X."/>
            <person name="Wang X."/>
            <person name="Yssel A.E.J."/>
            <person name="Chaluvadi S.R."/>
            <person name="Johnson M."/>
            <person name="Gangashetty P."/>
            <person name="Hamidou F."/>
            <person name="Sanogo M.D."/>
            <person name="Zwaenepoel A."/>
            <person name="Wallace J."/>
            <person name="Van De Peer Y."/>
            <person name="Van Deynze A."/>
        </authorList>
    </citation>
    <scope>NUCLEOTIDE SEQUENCE</scope>
    <source>
        <tissue evidence="9">Leaves</tissue>
    </source>
</reference>
<keyword evidence="4 6" id="KW-0862">Zinc</keyword>
<dbReference type="GO" id="GO:0008270">
    <property type="term" value="F:zinc ion binding"/>
    <property type="evidence" value="ECO:0007669"/>
    <property type="project" value="UniProtKB-KW"/>
</dbReference>
<keyword evidence="3 6" id="KW-0863">Zinc-finger</keyword>
<dbReference type="GO" id="GO:0003677">
    <property type="term" value="F:DNA binding"/>
    <property type="evidence" value="ECO:0007669"/>
    <property type="project" value="UniProtKB-KW"/>
</dbReference>
<accession>A0A835AKN7</accession>
<evidence type="ECO:0000259" key="8">
    <source>
        <dbReference type="PROSITE" id="PS50103"/>
    </source>
</evidence>
<dbReference type="FunFam" id="3.30.1370.210:FF:000009">
    <property type="entry name" value="Zinc finger CCCH domain-containing protein 66"/>
    <property type="match status" value="1"/>
</dbReference>
<evidence type="ECO:0000256" key="7">
    <source>
        <dbReference type="SAM" id="MobiDB-lite"/>
    </source>
</evidence>
<feature type="region of interest" description="Disordered" evidence="7">
    <location>
        <begin position="534"/>
        <end position="559"/>
    </location>
</feature>
<feature type="domain" description="C3H1-type" evidence="8">
    <location>
        <begin position="293"/>
        <end position="319"/>
    </location>
</feature>
<feature type="compositionally biased region" description="Polar residues" evidence="7">
    <location>
        <begin position="46"/>
        <end position="56"/>
    </location>
</feature>
<evidence type="ECO:0000313" key="9">
    <source>
        <dbReference type="EMBL" id="KAF8663232.1"/>
    </source>
</evidence>
<dbReference type="PROSITE" id="PS50103">
    <property type="entry name" value="ZF_C3H1"/>
    <property type="match status" value="1"/>
</dbReference>
<dbReference type="Gene3D" id="3.30.1370.210">
    <property type="match status" value="1"/>
</dbReference>
<evidence type="ECO:0000313" key="10">
    <source>
        <dbReference type="Proteomes" id="UP000636709"/>
    </source>
</evidence>
<evidence type="ECO:0000256" key="5">
    <source>
        <dbReference type="ARBA" id="ARBA00023125"/>
    </source>
</evidence>
<evidence type="ECO:0000256" key="1">
    <source>
        <dbReference type="ARBA" id="ARBA00022723"/>
    </source>
</evidence>
<dbReference type="Pfam" id="PF25512">
    <property type="entry name" value="zf-CCCH_AtC3H23"/>
    <property type="match status" value="1"/>
</dbReference>
<dbReference type="InterPro" id="IPR045234">
    <property type="entry name" value="Unkempt-like"/>
</dbReference>
<evidence type="ECO:0000256" key="3">
    <source>
        <dbReference type="ARBA" id="ARBA00022771"/>
    </source>
</evidence>
<feature type="compositionally biased region" description="Pro residues" evidence="7">
    <location>
        <begin position="411"/>
        <end position="422"/>
    </location>
</feature>
<dbReference type="SMART" id="SM00356">
    <property type="entry name" value="ZnF_C3H1"/>
    <property type="match status" value="2"/>
</dbReference>
<gene>
    <name evidence="9" type="ORF">HU200_055837</name>
</gene>
<keyword evidence="2" id="KW-0677">Repeat</keyword>
<dbReference type="OrthoDB" id="410307at2759"/>
<organism evidence="9 10">
    <name type="scientific">Digitaria exilis</name>
    <dbReference type="NCBI Taxonomy" id="1010633"/>
    <lineage>
        <taxon>Eukaryota</taxon>
        <taxon>Viridiplantae</taxon>
        <taxon>Streptophyta</taxon>
        <taxon>Embryophyta</taxon>
        <taxon>Tracheophyta</taxon>
        <taxon>Spermatophyta</taxon>
        <taxon>Magnoliopsida</taxon>
        <taxon>Liliopsida</taxon>
        <taxon>Poales</taxon>
        <taxon>Poaceae</taxon>
        <taxon>PACMAD clade</taxon>
        <taxon>Panicoideae</taxon>
        <taxon>Panicodae</taxon>
        <taxon>Paniceae</taxon>
        <taxon>Anthephorinae</taxon>
        <taxon>Digitaria</taxon>
    </lineage>
</organism>
<dbReference type="Proteomes" id="UP000636709">
    <property type="component" value="Unassembled WGS sequence"/>
</dbReference>
<feature type="compositionally biased region" description="Pro residues" evidence="7">
    <location>
        <begin position="77"/>
        <end position="86"/>
    </location>
</feature>
<sequence>MPPNKNLAAGQACPDWGDHQAATPNSQFRSVPFQRGRLCPKPGRQSLPQVSRTYRNSLPDRRAPYPHLPTCPEASAPRPPPRPPRMPDTFPRRPPRVPPTTRRHLLSPISPALPITLADRGPSLLPWLTPLAIVPSAVNLTPQPVYKAGAPLLVFNPHALTRAPPPTDRVAAAAMMMMGEGVSVPPWSHHLPVSGVDVSSSGATGDEMTPYLLAALRHYLPCNDTSSAAATADDDEEAAAMAAGVDGYGCDEFRMYEFKVRRCARARSHDWTECPFAHPGEKARRRDPRKYHYSGTACPDFRKGGCKRGDACEFAHGVFECWLHPARYRTQPCKDGTACRRRVCFFAHTPDQLRVLPPQQSSPRGVAGSAAGASPLAESYDGSPLRRQAFESYLTKSIVSSSPTSTLMSPPKSPPSDSPPMSPDAAAFRRGSWPGVGSPVNDVLASLRQLRLSKAASSPSGGWSGYPGSAVAYGSPTSAGLYSLPSTPTTMGGGFMPNLEPLDVSFGGGEEPPVQRVESGRALRAKVFERLSREGTGGSMDSAATAGGPDVGWVSDLIN</sequence>
<dbReference type="Pfam" id="PF00642">
    <property type="entry name" value="zf-CCCH"/>
    <property type="match status" value="1"/>
</dbReference>
<feature type="zinc finger region" description="C3H1-type" evidence="6">
    <location>
        <begin position="293"/>
        <end position="319"/>
    </location>
</feature>
<dbReference type="InterPro" id="IPR000571">
    <property type="entry name" value="Znf_CCCH"/>
</dbReference>
<feature type="region of interest" description="Disordered" evidence="7">
    <location>
        <begin position="355"/>
        <end position="381"/>
    </location>
</feature>
<dbReference type="PANTHER" id="PTHR14493:SF155">
    <property type="entry name" value="ZINC FINGER CCCH DOMAIN-CONTAINING PROTEIN 20"/>
    <property type="match status" value="1"/>
</dbReference>
<evidence type="ECO:0000256" key="6">
    <source>
        <dbReference type="PROSITE-ProRule" id="PRU00723"/>
    </source>
</evidence>